<comment type="catalytic activity">
    <reaction evidence="11">
        <text>myo-inositol + O2 = D-glucuronate + H2O + H(+)</text>
        <dbReference type="Rhea" id="RHEA:23696"/>
        <dbReference type="ChEBI" id="CHEBI:15377"/>
        <dbReference type="ChEBI" id="CHEBI:15378"/>
        <dbReference type="ChEBI" id="CHEBI:15379"/>
        <dbReference type="ChEBI" id="CHEBI:17268"/>
        <dbReference type="ChEBI" id="CHEBI:58720"/>
        <dbReference type="EC" id="1.13.99.1"/>
    </reaction>
</comment>
<evidence type="ECO:0000256" key="12">
    <source>
        <dbReference type="PIRSR" id="PIRSR607828-2"/>
    </source>
</evidence>
<dbReference type="Proteomes" id="UP000494206">
    <property type="component" value="Unassembled WGS sequence"/>
</dbReference>
<gene>
    <name evidence="13" type="ORF">CBOVIS_LOCUS8802</name>
</gene>
<evidence type="ECO:0000256" key="11">
    <source>
        <dbReference type="ARBA" id="ARBA00048271"/>
    </source>
</evidence>
<evidence type="ECO:0000313" key="14">
    <source>
        <dbReference type="Proteomes" id="UP000494206"/>
    </source>
</evidence>
<comment type="subcellular location">
    <subcellularLocation>
        <location evidence="1">Cytoplasm</location>
    </subcellularLocation>
</comment>
<comment type="cofactor">
    <cofactor evidence="12">
        <name>Fe cation</name>
        <dbReference type="ChEBI" id="CHEBI:24875"/>
    </cofactor>
    <text evidence="12">Binds 2 iron ions per subunit.</text>
</comment>
<evidence type="ECO:0000256" key="6">
    <source>
        <dbReference type="ARBA" id="ARBA00022490"/>
    </source>
</evidence>
<comment type="similarity">
    <text evidence="3">Belongs to the myo-inositol oxygenase family.</text>
</comment>
<evidence type="ECO:0000256" key="2">
    <source>
        <dbReference type="ARBA" id="ARBA00005167"/>
    </source>
</evidence>
<evidence type="ECO:0000256" key="10">
    <source>
        <dbReference type="ARBA" id="ARBA00029668"/>
    </source>
</evidence>
<dbReference type="OrthoDB" id="5151075at2759"/>
<evidence type="ECO:0000256" key="8">
    <source>
        <dbReference type="ARBA" id="ARBA00023002"/>
    </source>
</evidence>
<keyword evidence="9 12" id="KW-0408">Iron</keyword>
<keyword evidence="8" id="KW-0560">Oxidoreductase</keyword>
<dbReference type="InterPro" id="IPR007828">
    <property type="entry name" value="Inositol_oxygenase"/>
</dbReference>
<dbReference type="SUPFAM" id="SSF109604">
    <property type="entry name" value="HD-domain/PDEase-like"/>
    <property type="match status" value="1"/>
</dbReference>
<organism evidence="13 14">
    <name type="scientific">Caenorhabditis bovis</name>
    <dbReference type="NCBI Taxonomy" id="2654633"/>
    <lineage>
        <taxon>Eukaryota</taxon>
        <taxon>Metazoa</taxon>
        <taxon>Ecdysozoa</taxon>
        <taxon>Nematoda</taxon>
        <taxon>Chromadorea</taxon>
        <taxon>Rhabditida</taxon>
        <taxon>Rhabditina</taxon>
        <taxon>Rhabditomorpha</taxon>
        <taxon>Rhabditoidea</taxon>
        <taxon>Rhabditidae</taxon>
        <taxon>Peloderinae</taxon>
        <taxon>Caenorhabditis</taxon>
    </lineage>
</organism>
<name>A0A8S1EZG5_9PELO</name>
<evidence type="ECO:0000256" key="3">
    <source>
        <dbReference type="ARBA" id="ARBA00005286"/>
    </source>
</evidence>
<dbReference type="GO" id="GO:0005506">
    <property type="term" value="F:iron ion binding"/>
    <property type="evidence" value="ECO:0007669"/>
    <property type="project" value="InterPro"/>
</dbReference>
<dbReference type="AlphaFoldDB" id="A0A8S1EZG5"/>
<dbReference type="EC" id="1.13.99.1" evidence="4"/>
<comment type="caution">
    <text evidence="13">The sequence shown here is derived from an EMBL/GenBank/DDBJ whole genome shotgun (WGS) entry which is preliminary data.</text>
</comment>
<dbReference type="PANTHER" id="PTHR12588:SF0">
    <property type="entry name" value="INOSITOL OXYGENASE"/>
    <property type="match status" value="1"/>
</dbReference>
<dbReference type="Pfam" id="PF05153">
    <property type="entry name" value="MIOX"/>
    <property type="match status" value="1"/>
</dbReference>
<evidence type="ECO:0000256" key="9">
    <source>
        <dbReference type="ARBA" id="ARBA00023004"/>
    </source>
</evidence>
<sequence length="690" mass="80662">MNETKIVLSIVLDLEERKHNLTTMDGTQRIKDFPVAYGLMDFRLKFSGTTIVLHSESNKNMHSQTFLSASYVVSDIQRFSIRGAIVSNIEHVEKSCGIKRESRVSMLEIARNRPSEYCNPNSEQYRSIMDPRTLKLPHIVRLLDPLQSIGYHEDVRYLQFTGDYSRALDTVGFRVINGDYMYNVADEMIGEFQQLFNDGEVETFYSKKMQFKSFDFAIIEANVPIFEVKWMSSRSMTSHSCGYRASESVQMSLKLPKTKCKKDHYAICEKNALVHNIYEKVDTNLNSTTNEILMSEEKPKKTFFQLEFVRNYCGKLKKKSCPLFCYSRNFVNWEYYSEEYFERPPKYLEFLNRHGFVDFDDHIHDGDTIVFNVYPDPLAICRDATTLEVTLTDRSETYNILSFVSHRKPMVHYFVTHHHSIRIHFSFTAGVIDIRFRFAGSDVITLSQRSTYYTKAIVPLIGLKYEKLQRLVVKGGKLTGLELFHGNCTMERHTWNKRSDIIVPPKLFVNPNSNQYNSYMVRTPLRMPHRIKLPDPLQPTGTARDIRYLHISGDYETMDDTDPYFYVYIYDSRKTMNQYLIYIKIEDDLLVMDTISEPLQLNVTGQFTFSIKSHFRGNSAAIRFHSFYPYLSHDAYKQFENDRDVEMKPAIMMLNSCDLYSKNDKTPDIDALRPYYQTLIDKYIPGAVAW</sequence>
<protein>
    <recommendedName>
        <fullName evidence="5">Inositol oxygenase</fullName>
        <ecNumber evidence="4">1.13.99.1</ecNumber>
    </recommendedName>
    <alternativeName>
        <fullName evidence="10">Myo-inositol oxygenase</fullName>
    </alternativeName>
</protein>
<feature type="binding site" evidence="12">
    <location>
        <position position="625"/>
    </location>
    <ligand>
        <name>Fe cation</name>
        <dbReference type="ChEBI" id="CHEBI:24875"/>
        <label>1</label>
    </ligand>
</feature>
<feature type="binding site" evidence="12">
    <location>
        <position position="658"/>
    </location>
    <ligand>
        <name>Fe cation</name>
        <dbReference type="ChEBI" id="CHEBI:24875"/>
        <label>1</label>
    </ligand>
</feature>
<dbReference type="GO" id="GO:0005737">
    <property type="term" value="C:cytoplasm"/>
    <property type="evidence" value="ECO:0007669"/>
    <property type="project" value="UniProtKB-SubCell"/>
</dbReference>
<dbReference type="PANTHER" id="PTHR12588">
    <property type="entry name" value="MYOINOSITOL OXYGENASE"/>
    <property type="match status" value="1"/>
</dbReference>
<reference evidence="13 14" key="1">
    <citation type="submission" date="2020-04" db="EMBL/GenBank/DDBJ databases">
        <authorList>
            <person name="Laetsch R D."/>
            <person name="Stevens L."/>
            <person name="Kumar S."/>
            <person name="Blaxter L. M."/>
        </authorList>
    </citation>
    <scope>NUCLEOTIDE SEQUENCE [LARGE SCALE GENOMIC DNA]</scope>
</reference>
<proteinExistence type="inferred from homology"/>
<evidence type="ECO:0000256" key="7">
    <source>
        <dbReference type="ARBA" id="ARBA00022723"/>
    </source>
</evidence>
<keyword evidence="6" id="KW-0963">Cytoplasm</keyword>
<evidence type="ECO:0000256" key="1">
    <source>
        <dbReference type="ARBA" id="ARBA00004496"/>
    </source>
</evidence>
<evidence type="ECO:0000256" key="5">
    <source>
        <dbReference type="ARBA" id="ARBA00019269"/>
    </source>
</evidence>
<evidence type="ECO:0000256" key="4">
    <source>
        <dbReference type="ARBA" id="ARBA00011919"/>
    </source>
</evidence>
<keyword evidence="7 12" id="KW-0479">Metal-binding</keyword>
<comment type="pathway">
    <text evidence="2">Polyol metabolism; myo-inositol degradation into D-glucuronate; D-glucuronate from myo-inositol: step 1/1.</text>
</comment>
<dbReference type="EMBL" id="CADEPM010000005">
    <property type="protein sequence ID" value="CAB3406780.1"/>
    <property type="molecule type" value="Genomic_DNA"/>
</dbReference>
<dbReference type="GO" id="GO:0019310">
    <property type="term" value="P:inositol catabolic process"/>
    <property type="evidence" value="ECO:0007669"/>
    <property type="project" value="InterPro"/>
</dbReference>
<dbReference type="GO" id="GO:0050113">
    <property type="term" value="F:inositol oxygenase activity"/>
    <property type="evidence" value="ECO:0007669"/>
    <property type="project" value="UniProtKB-EC"/>
</dbReference>
<accession>A0A8S1EZG5</accession>
<evidence type="ECO:0000313" key="13">
    <source>
        <dbReference type="EMBL" id="CAB3406780.1"/>
    </source>
</evidence>
<keyword evidence="14" id="KW-1185">Reference proteome</keyword>